<dbReference type="Proteomes" id="UP000680206">
    <property type="component" value="Unassembled WGS sequence"/>
</dbReference>
<proteinExistence type="predicted"/>
<comment type="caution">
    <text evidence="1">The sequence shown here is derived from an EMBL/GenBank/DDBJ whole genome shotgun (WGS) entry which is preliminary data.</text>
</comment>
<keyword evidence="2" id="KW-1185">Reference proteome</keyword>
<accession>A0ABS3RYK9</accession>
<gene>
    <name evidence="1" type="ORF">J4709_26425</name>
</gene>
<organism evidence="1 2">
    <name type="scientific">Actinomadura violacea</name>
    <dbReference type="NCBI Taxonomy" id="2819934"/>
    <lineage>
        <taxon>Bacteria</taxon>
        <taxon>Bacillati</taxon>
        <taxon>Actinomycetota</taxon>
        <taxon>Actinomycetes</taxon>
        <taxon>Streptosporangiales</taxon>
        <taxon>Thermomonosporaceae</taxon>
        <taxon>Actinomadura</taxon>
    </lineage>
</organism>
<name>A0ABS3RYK9_9ACTN</name>
<evidence type="ECO:0000313" key="1">
    <source>
        <dbReference type="EMBL" id="MBO2461124.1"/>
    </source>
</evidence>
<sequence length="77" mass="8637">MTDRTWWEYVVRTAGTDNQSEIARKIGRDQSSLNKWPQGAKPRVESVRAFADGYGRPILEAMVAAGILTEEEARQGL</sequence>
<reference evidence="1 2" key="1">
    <citation type="submission" date="2021-03" db="EMBL/GenBank/DDBJ databases">
        <title>Actinomadura violae sp. nov., isolated from lichen in Thailand.</title>
        <authorList>
            <person name="Kanchanasin P."/>
            <person name="Saeng-In P."/>
            <person name="Phongsopitanun W."/>
            <person name="Yuki M."/>
            <person name="Kudo T."/>
            <person name="Ohkuma M."/>
            <person name="Tanasupawat S."/>
        </authorList>
    </citation>
    <scope>NUCLEOTIDE SEQUENCE [LARGE SCALE GENOMIC DNA]</scope>
    <source>
        <strain evidence="1 2">LCR2-06</strain>
    </source>
</reference>
<dbReference type="EMBL" id="JAGEPF010000016">
    <property type="protein sequence ID" value="MBO2461124.1"/>
    <property type="molecule type" value="Genomic_DNA"/>
</dbReference>
<dbReference type="RefSeq" id="WP_208244485.1">
    <property type="nucleotide sequence ID" value="NZ_JAGEPF010000016.1"/>
</dbReference>
<evidence type="ECO:0000313" key="2">
    <source>
        <dbReference type="Proteomes" id="UP000680206"/>
    </source>
</evidence>
<dbReference type="CDD" id="cd00093">
    <property type="entry name" value="HTH_XRE"/>
    <property type="match status" value="1"/>
</dbReference>
<dbReference type="InterPro" id="IPR001387">
    <property type="entry name" value="Cro/C1-type_HTH"/>
</dbReference>
<protein>
    <submittedName>
        <fullName evidence="1">Helix-turn-helix transcriptional regulator</fullName>
    </submittedName>
</protein>